<evidence type="ECO:0000256" key="1">
    <source>
        <dbReference type="ARBA" id="ARBA00004323"/>
    </source>
</evidence>
<keyword evidence="9" id="KW-0325">Glycoprotein</keyword>
<protein>
    <recommendedName>
        <fullName evidence="12">Sulfotransferase domain-containing protein</fullName>
    </recommendedName>
</protein>
<keyword evidence="8" id="KW-0472">Membrane</keyword>
<keyword evidence="7" id="KW-0333">Golgi apparatus</keyword>
<dbReference type="GO" id="GO:0000139">
    <property type="term" value="C:Golgi membrane"/>
    <property type="evidence" value="ECO:0007669"/>
    <property type="project" value="UniProtKB-SubCell"/>
</dbReference>
<evidence type="ECO:0000256" key="8">
    <source>
        <dbReference type="ARBA" id="ARBA00023136"/>
    </source>
</evidence>
<evidence type="ECO:0000313" key="11">
    <source>
        <dbReference type="Proteomes" id="UP000494165"/>
    </source>
</evidence>
<dbReference type="Gene3D" id="3.40.50.300">
    <property type="entry name" value="P-loop containing nucleotide triphosphate hydrolases"/>
    <property type="match status" value="1"/>
</dbReference>
<organism evidence="10 11">
    <name type="scientific">Cloeon dipterum</name>
    <dbReference type="NCBI Taxonomy" id="197152"/>
    <lineage>
        <taxon>Eukaryota</taxon>
        <taxon>Metazoa</taxon>
        <taxon>Ecdysozoa</taxon>
        <taxon>Arthropoda</taxon>
        <taxon>Hexapoda</taxon>
        <taxon>Insecta</taxon>
        <taxon>Pterygota</taxon>
        <taxon>Palaeoptera</taxon>
        <taxon>Ephemeroptera</taxon>
        <taxon>Pisciforma</taxon>
        <taxon>Baetidae</taxon>
        <taxon>Cloeon</taxon>
    </lineage>
</organism>
<keyword evidence="6" id="KW-1133">Transmembrane helix</keyword>
<evidence type="ECO:0000256" key="2">
    <source>
        <dbReference type="ARBA" id="ARBA00008124"/>
    </source>
</evidence>
<dbReference type="GO" id="GO:0001733">
    <property type="term" value="F:galactosylceramide sulfotransferase activity"/>
    <property type="evidence" value="ECO:0007669"/>
    <property type="project" value="InterPro"/>
</dbReference>
<proteinExistence type="inferred from homology"/>
<evidence type="ECO:0000256" key="4">
    <source>
        <dbReference type="ARBA" id="ARBA00022692"/>
    </source>
</evidence>
<evidence type="ECO:0000256" key="9">
    <source>
        <dbReference type="ARBA" id="ARBA00023180"/>
    </source>
</evidence>
<name>A0A8S1DTA3_9INSE</name>
<dbReference type="InterPro" id="IPR009729">
    <property type="entry name" value="Gal-3-0_sulfotransfrase"/>
</dbReference>
<evidence type="ECO:0000313" key="10">
    <source>
        <dbReference type="EMBL" id="CAB3385406.1"/>
    </source>
</evidence>
<evidence type="ECO:0000256" key="6">
    <source>
        <dbReference type="ARBA" id="ARBA00022989"/>
    </source>
</evidence>
<keyword evidence="3" id="KW-0808">Transferase</keyword>
<dbReference type="Proteomes" id="UP000494165">
    <property type="component" value="Unassembled WGS sequence"/>
</dbReference>
<evidence type="ECO:0000256" key="3">
    <source>
        <dbReference type="ARBA" id="ARBA00022679"/>
    </source>
</evidence>
<keyword evidence="11" id="KW-1185">Reference proteome</keyword>
<dbReference type="OrthoDB" id="514299at2759"/>
<dbReference type="AlphaFoldDB" id="A0A8S1DTA3"/>
<comment type="caution">
    <text evidence="10">The sequence shown here is derived from an EMBL/GenBank/DDBJ whole genome shotgun (WGS) entry which is preliminary data.</text>
</comment>
<sequence>MRRGLHQDLNFVLPDKDNYLGYPQYFNKLYVGDGLMDDSEQFNILAHHCRFSPPDVRALMPNDTVKVAIVRHPVPLFESLFNFYDLGKYWGRQKALTLTEFLSRTEEEIKHLISSVDRMGYRIGQNQLAFDFGFDPYFMNNQSVFEQFVHMLGEEFQLVMLTEYLEVSMVLLADLMCWPLEEVAFIPLNVRTDSRLPQLSALHKRKIEKINRQDVSIYDFFQ</sequence>
<dbReference type="Pfam" id="PF06990">
    <property type="entry name" value="Gal-3-0_sulfotr"/>
    <property type="match status" value="1"/>
</dbReference>
<dbReference type="InterPro" id="IPR027417">
    <property type="entry name" value="P-loop_NTPase"/>
</dbReference>
<keyword evidence="5" id="KW-0735">Signal-anchor</keyword>
<evidence type="ECO:0000256" key="7">
    <source>
        <dbReference type="ARBA" id="ARBA00023034"/>
    </source>
</evidence>
<reference evidence="10 11" key="1">
    <citation type="submission" date="2020-04" db="EMBL/GenBank/DDBJ databases">
        <authorList>
            <person name="Alioto T."/>
            <person name="Alioto T."/>
            <person name="Gomez Garrido J."/>
        </authorList>
    </citation>
    <scope>NUCLEOTIDE SEQUENCE [LARGE SCALE GENOMIC DNA]</scope>
</reference>
<accession>A0A8S1DTA3</accession>
<comment type="similarity">
    <text evidence="2">Belongs to the galactose-3-O-sulfotransferase family.</text>
</comment>
<dbReference type="PANTHER" id="PTHR14647">
    <property type="entry name" value="GALACTOSE-3-O-SULFOTRANSFERASE"/>
    <property type="match status" value="1"/>
</dbReference>
<dbReference type="GO" id="GO:0009247">
    <property type="term" value="P:glycolipid biosynthetic process"/>
    <property type="evidence" value="ECO:0007669"/>
    <property type="project" value="InterPro"/>
</dbReference>
<evidence type="ECO:0008006" key="12">
    <source>
        <dbReference type="Google" id="ProtNLM"/>
    </source>
</evidence>
<gene>
    <name evidence="10" type="ORF">CLODIP_2_CD01677</name>
</gene>
<keyword evidence="4" id="KW-0812">Transmembrane</keyword>
<dbReference type="PANTHER" id="PTHR14647:SF87">
    <property type="entry name" value="PUTATIVE-RELATED"/>
    <property type="match status" value="1"/>
</dbReference>
<evidence type="ECO:0000256" key="5">
    <source>
        <dbReference type="ARBA" id="ARBA00022968"/>
    </source>
</evidence>
<dbReference type="EMBL" id="CADEPI010000411">
    <property type="protein sequence ID" value="CAB3385406.1"/>
    <property type="molecule type" value="Genomic_DNA"/>
</dbReference>
<comment type="subcellular location">
    <subcellularLocation>
        <location evidence="1">Golgi apparatus membrane</location>
        <topology evidence="1">Single-pass type II membrane protein</topology>
    </subcellularLocation>
</comment>